<keyword evidence="2" id="KW-0436">Ligase</keyword>
<proteinExistence type="inferred from homology"/>
<organism evidence="6">
    <name type="scientific">freshwater metagenome</name>
    <dbReference type="NCBI Taxonomy" id="449393"/>
    <lineage>
        <taxon>unclassified sequences</taxon>
        <taxon>metagenomes</taxon>
        <taxon>ecological metagenomes</taxon>
    </lineage>
</organism>
<dbReference type="GO" id="GO:0031956">
    <property type="term" value="F:medium-chain fatty acid-CoA ligase activity"/>
    <property type="evidence" value="ECO:0007669"/>
    <property type="project" value="TreeGrafter"/>
</dbReference>
<dbReference type="Pfam" id="PF00501">
    <property type="entry name" value="AMP-binding"/>
    <property type="match status" value="1"/>
</dbReference>
<name>A0A6J7S8U1_9ZZZZ</name>
<dbReference type="EMBL" id="CAFBPS010000217">
    <property type="protein sequence ID" value="CAB5037754.1"/>
    <property type="molecule type" value="Genomic_DNA"/>
</dbReference>
<evidence type="ECO:0000256" key="1">
    <source>
        <dbReference type="ARBA" id="ARBA00006432"/>
    </source>
</evidence>
<dbReference type="InterPro" id="IPR042099">
    <property type="entry name" value="ANL_N_sf"/>
</dbReference>
<protein>
    <submittedName>
        <fullName evidence="6">Unannotated protein</fullName>
    </submittedName>
</protein>
<evidence type="ECO:0000259" key="4">
    <source>
        <dbReference type="Pfam" id="PF13193"/>
    </source>
</evidence>
<evidence type="ECO:0000313" key="6">
    <source>
        <dbReference type="EMBL" id="CAB5037754.1"/>
    </source>
</evidence>
<dbReference type="SUPFAM" id="SSF56801">
    <property type="entry name" value="Acetyl-CoA synthetase-like"/>
    <property type="match status" value="1"/>
</dbReference>
<reference evidence="6" key="1">
    <citation type="submission" date="2020-05" db="EMBL/GenBank/DDBJ databases">
        <authorList>
            <person name="Chiriac C."/>
            <person name="Salcher M."/>
            <person name="Ghai R."/>
            <person name="Kavagutti S V."/>
        </authorList>
    </citation>
    <scope>NUCLEOTIDE SEQUENCE</scope>
</reference>
<comment type="similarity">
    <text evidence="1">Belongs to the ATP-dependent AMP-binding enzyme family.</text>
</comment>
<dbReference type="AlphaFoldDB" id="A0A6J7S8U1"/>
<dbReference type="NCBIfam" id="NF005801">
    <property type="entry name" value="PRK07656.1"/>
    <property type="match status" value="1"/>
</dbReference>
<feature type="domain" description="AMP-binding enzyme C-terminal" evidence="4">
    <location>
        <begin position="432"/>
        <end position="507"/>
    </location>
</feature>
<dbReference type="InterPro" id="IPR000873">
    <property type="entry name" value="AMP-dep_synth/lig_dom"/>
</dbReference>
<dbReference type="EMBL" id="CAEZYH010000138">
    <property type="protein sequence ID" value="CAB4734003.1"/>
    <property type="molecule type" value="Genomic_DNA"/>
</dbReference>
<evidence type="ECO:0000256" key="2">
    <source>
        <dbReference type="ARBA" id="ARBA00022598"/>
    </source>
</evidence>
<dbReference type="Gene3D" id="3.30.300.30">
    <property type="match status" value="1"/>
</dbReference>
<dbReference type="PROSITE" id="PS00455">
    <property type="entry name" value="AMP_BINDING"/>
    <property type="match status" value="1"/>
</dbReference>
<dbReference type="Pfam" id="PF13193">
    <property type="entry name" value="AMP-binding_C"/>
    <property type="match status" value="1"/>
</dbReference>
<sequence length="518" mass="57462">MLTIPQVVRATAKFGEREALVDGSRRWSFVEVVHEIELAARAFIARGLEHGDRVAIWAPNSAEWIFAALGAQLVGGVLVPINTRFKGHEAAYVIERSGAKFLFCCNDFLGTNYVNELRQSNENTECLSNIIVISGEAENNDQTWTQFITHGSTTSNESLTLRESQVQPNDLCDIIFTSGTTGKPKGVMSRHDQTIRVFLEWSEIVGLNETDRYLIVNPFFHTFGYKAGFLACLLRGATMLPVPVFDIPAVLQKISDEKISAIPGPPTLYLTILNHPDRANFDLSSLRLAVTGAAAVPVEMIKRMREELNFEVILTAYGLTESTGTVTMCRAEDDPVTISTTSGRAITDVEVRIVDENNIEVSRGQSGEIVCRGYNVMPGYFADPEATAQTIDADGWLHTGDIGIMDARGYVAITDRLKDMFIVGGFNAYPAEIENEFMNHPAIAQVAIVGQPDERMGEVGHAFVVVRHDQQIDRDELQNWARHRMANFKVPRYITFVDVLPTNASGKVLKYELRNSVN</sequence>
<dbReference type="GO" id="GO:0006631">
    <property type="term" value="P:fatty acid metabolic process"/>
    <property type="evidence" value="ECO:0007669"/>
    <property type="project" value="TreeGrafter"/>
</dbReference>
<dbReference type="FunFam" id="3.30.300.30:FF:000008">
    <property type="entry name" value="2,3-dihydroxybenzoate-AMP ligase"/>
    <property type="match status" value="1"/>
</dbReference>
<dbReference type="PANTHER" id="PTHR43201">
    <property type="entry name" value="ACYL-COA SYNTHETASE"/>
    <property type="match status" value="1"/>
</dbReference>
<dbReference type="Gene3D" id="3.40.50.12780">
    <property type="entry name" value="N-terminal domain of ligase-like"/>
    <property type="match status" value="1"/>
</dbReference>
<dbReference type="InterPro" id="IPR045851">
    <property type="entry name" value="AMP-bd_C_sf"/>
</dbReference>
<dbReference type="PANTHER" id="PTHR43201:SF5">
    <property type="entry name" value="MEDIUM-CHAIN ACYL-COA LIGASE ACSF2, MITOCHONDRIAL"/>
    <property type="match status" value="1"/>
</dbReference>
<evidence type="ECO:0000313" key="5">
    <source>
        <dbReference type="EMBL" id="CAB4734003.1"/>
    </source>
</evidence>
<gene>
    <name evidence="5" type="ORF">UFOPK2658_01868</name>
    <name evidence="6" type="ORF">UFOPK4134_01804</name>
</gene>
<feature type="domain" description="AMP-dependent synthetase/ligase" evidence="3">
    <location>
        <begin position="9"/>
        <end position="381"/>
    </location>
</feature>
<dbReference type="InterPro" id="IPR025110">
    <property type="entry name" value="AMP-bd_C"/>
</dbReference>
<dbReference type="InterPro" id="IPR020845">
    <property type="entry name" value="AMP-binding_CS"/>
</dbReference>
<accession>A0A6J7S8U1</accession>
<evidence type="ECO:0000259" key="3">
    <source>
        <dbReference type="Pfam" id="PF00501"/>
    </source>
</evidence>